<comment type="caution">
    <text evidence="2">The sequence shown here is derived from an EMBL/GenBank/DDBJ whole genome shotgun (WGS) entry which is preliminary data.</text>
</comment>
<proteinExistence type="predicted"/>
<reference evidence="2 3" key="1">
    <citation type="journal article" date="2010" name="J. Bacteriol.">
        <title>Genome sequences of Pelagibaca bermudensis HTCC2601T and Maritimibacter alkaliphilus HTCC2654T, the type strains of two marine Roseobacter genera.</title>
        <authorList>
            <person name="Thrash J.C."/>
            <person name="Cho J.C."/>
            <person name="Ferriera S."/>
            <person name="Johnson J."/>
            <person name="Vergin K.L."/>
            <person name="Giovannoni S.J."/>
        </authorList>
    </citation>
    <scope>NUCLEOTIDE SEQUENCE [LARGE SCALE GENOMIC DNA]</scope>
    <source>
        <strain evidence="3">DSM 26914 / JCM 13377 / KCTC 12554 / HTCC2601</strain>
    </source>
</reference>
<organism evidence="2 3">
    <name type="scientific">Salipiger bermudensis (strain DSM 26914 / JCM 13377 / KCTC 12554 / HTCC2601)</name>
    <name type="common">Pelagibaca bermudensis</name>
    <dbReference type="NCBI Taxonomy" id="314265"/>
    <lineage>
        <taxon>Bacteria</taxon>
        <taxon>Pseudomonadati</taxon>
        <taxon>Pseudomonadota</taxon>
        <taxon>Alphaproteobacteria</taxon>
        <taxon>Rhodobacterales</taxon>
        <taxon>Roseobacteraceae</taxon>
        <taxon>Salipiger</taxon>
    </lineage>
</organism>
<name>Q0FWB4_SALBH</name>
<evidence type="ECO:0000256" key="1">
    <source>
        <dbReference type="SAM" id="MobiDB-lite"/>
    </source>
</evidence>
<feature type="compositionally biased region" description="Basic and acidic residues" evidence="1">
    <location>
        <begin position="102"/>
        <end position="116"/>
    </location>
</feature>
<dbReference type="EMBL" id="AATQ01000001">
    <property type="protein sequence ID" value="EAU48638.1"/>
    <property type="molecule type" value="Genomic_DNA"/>
</dbReference>
<accession>Q0FWB4</accession>
<evidence type="ECO:0000313" key="3">
    <source>
        <dbReference type="Proteomes" id="UP000006230"/>
    </source>
</evidence>
<dbReference type="HOGENOM" id="CLU_959252_0_0_5"/>
<feature type="region of interest" description="Disordered" evidence="1">
    <location>
        <begin position="92"/>
        <end position="117"/>
    </location>
</feature>
<sequence>MRAAIIIGRKARILEQVSALDGAQHALEEFRRGRHVQGDRLPVGGLERKALRRRVARLAMRGLGGLEILRHGVDGDGGHCLEQRGLDLGAPLPRALEAPDQPGHDADHRDQRRRQVADAGAGKAGVVLVAHDRQETAHAESDGVIGGAVAPRTAISEARDRGIDQVGIDRAGHVGAQPQRRHLARAGVLDQHIEARQQRLDQRDALGALEIDGEALLAGVHLVEIGVLRPLAAAERISAARRFNLDHVGAERREDGAAIGAGDEGAEIEHADTVERSCLAHAPPSPTGRK</sequence>
<keyword evidence="3" id="KW-1185">Reference proteome</keyword>
<dbReference type="AlphaFoldDB" id="Q0FWB4"/>
<protein>
    <submittedName>
        <fullName evidence="2">Uncharacterized protein</fullName>
    </submittedName>
</protein>
<evidence type="ECO:0000313" key="2">
    <source>
        <dbReference type="EMBL" id="EAU48638.1"/>
    </source>
</evidence>
<dbReference type="Proteomes" id="UP000006230">
    <property type="component" value="Unassembled WGS sequence"/>
</dbReference>
<gene>
    <name evidence="2" type="ORF">R2601_03658</name>
</gene>